<gene>
    <name evidence="1" type="ORF">MPEBLZ_02088</name>
</gene>
<organism evidence="1 2">
    <name type="scientific">Candidatus Methanoperedens nitratireducens</name>
    <dbReference type="NCBI Taxonomy" id="1392998"/>
    <lineage>
        <taxon>Archaea</taxon>
        <taxon>Methanobacteriati</taxon>
        <taxon>Methanobacteriota</taxon>
        <taxon>Stenosarchaea group</taxon>
        <taxon>Methanomicrobia</taxon>
        <taxon>Methanosarcinales</taxon>
        <taxon>ANME-2 cluster</taxon>
        <taxon>Candidatus Methanoperedentaceae</taxon>
        <taxon>Candidatus Methanoperedens</taxon>
    </lineage>
</organism>
<comment type="caution">
    <text evidence="1">The sequence shown here is derived from an EMBL/GenBank/DDBJ whole genome shotgun (WGS) entry which is preliminary data.</text>
</comment>
<dbReference type="Proteomes" id="UP000050360">
    <property type="component" value="Unassembled WGS sequence"/>
</dbReference>
<accession>A0A0P7ZF46</accession>
<evidence type="ECO:0000313" key="1">
    <source>
        <dbReference type="EMBL" id="KPQ43367.1"/>
    </source>
</evidence>
<proteinExistence type="predicted"/>
<name>A0A0P7ZF46_9EURY</name>
<reference evidence="1 2" key="1">
    <citation type="submission" date="2015-09" db="EMBL/GenBank/DDBJ databases">
        <title>A metagenomics-based metabolic model of nitrate-dependent anaerobic oxidation of methane by Methanoperedens-like archaea.</title>
        <authorList>
            <person name="Arshad A."/>
            <person name="Speth D.R."/>
            <person name="De Graaf R.M."/>
            <person name="Op Den Camp H.J."/>
            <person name="Jetten M.S."/>
            <person name="Welte C.U."/>
        </authorList>
    </citation>
    <scope>NUCLEOTIDE SEQUENCE [LARGE SCALE GENOMIC DNA]</scope>
</reference>
<protein>
    <submittedName>
        <fullName evidence="1">Uncharacterized protein</fullName>
    </submittedName>
</protein>
<dbReference type="AlphaFoldDB" id="A0A0P7ZF46"/>
<evidence type="ECO:0000313" key="2">
    <source>
        <dbReference type="Proteomes" id="UP000050360"/>
    </source>
</evidence>
<dbReference type="EMBL" id="LKCM01000154">
    <property type="protein sequence ID" value="KPQ43367.1"/>
    <property type="molecule type" value="Genomic_DNA"/>
</dbReference>
<sequence length="30" mass="3136">MIGEVAVNNKLKNSTMLVITSLGDVGKSLC</sequence>